<organism evidence="8 9">
    <name type="scientific">Stylophora pistillata</name>
    <name type="common">Smooth cauliflower coral</name>
    <dbReference type="NCBI Taxonomy" id="50429"/>
    <lineage>
        <taxon>Eukaryota</taxon>
        <taxon>Metazoa</taxon>
        <taxon>Cnidaria</taxon>
        <taxon>Anthozoa</taxon>
        <taxon>Hexacorallia</taxon>
        <taxon>Scleractinia</taxon>
        <taxon>Astrocoeniina</taxon>
        <taxon>Pocilloporidae</taxon>
        <taxon>Stylophora</taxon>
    </lineage>
</organism>
<dbReference type="InterPro" id="IPR035892">
    <property type="entry name" value="C2_domain_sf"/>
</dbReference>
<keyword evidence="9" id="KW-1185">Reference proteome</keyword>
<feature type="compositionally biased region" description="Basic and acidic residues" evidence="6">
    <location>
        <begin position="303"/>
        <end position="315"/>
    </location>
</feature>
<evidence type="ECO:0000259" key="7">
    <source>
        <dbReference type="PROSITE" id="PS50004"/>
    </source>
</evidence>
<evidence type="ECO:0000256" key="3">
    <source>
        <dbReference type="ARBA" id="ARBA00022737"/>
    </source>
</evidence>
<proteinExistence type="predicted"/>
<dbReference type="SUPFAM" id="SSF49562">
    <property type="entry name" value="C2 domain (Calcium/lipid-binding domain, CaLB)"/>
    <property type="match status" value="1"/>
</dbReference>
<keyword evidence="4" id="KW-1133">Transmembrane helix</keyword>
<feature type="region of interest" description="Disordered" evidence="6">
    <location>
        <begin position="298"/>
        <end position="325"/>
    </location>
</feature>
<evidence type="ECO:0000313" key="9">
    <source>
        <dbReference type="Proteomes" id="UP000225706"/>
    </source>
</evidence>
<protein>
    <submittedName>
        <fullName evidence="8">Myoferlin</fullName>
    </submittedName>
</protein>
<dbReference type="GO" id="GO:0061025">
    <property type="term" value="P:membrane fusion"/>
    <property type="evidence" value="ECO:0007669"/>
    <property type="project" value="TreeGrafter"/>
</dbReference>
<evidence type="ECO:0000256" key="2">
    <source>
        <dbReference type="ARBA" id="ARBA00022692"/>
    </source>
</evidence>
<evidence type="ECO:0000256" key="4">
    <source>
        <dbReference type="ARBA" id="ARBA00022989"/>
    </source>
</evidence>
<dbReference type="Pfam" id="PF22901">
    <property type="entry name" value="dsrm_Ferlin"/>
    <property type="match status" value="1"/>
</dbReference>
<dbReference type="OrthoDB" id="10059618at2759"/>
<dbReference type="Proteomes" id="UP000225706">
    <property type="component" value="Unassembled WGS sequence"/>
</dbReference>
<dbReference type="CDD" id="cd08374">
    <property type="entry name" value="C2F_Ferlin"/>
    <property type="match status" value="1"/>
</dbReference>
<dbReference type="PANTHER" id="PTHR12546:SF33">
    <property type="entry name" value="SPERM VESICLE FUSION PROTEIN FER-1"/>
    <property type="match status" value="1"/>
</dbReference>
<feature type="domain" description="C2" evidence="7">
    <location>
        <begin position="114"/>
        <end position="245"/>
    </location>
</feature>
<evidence type="ECO:0000256" key="5">
    <source>
        <dbReference type="ARBA" id="ARBA00023136"/>
    </source>
</evidence>
<dbReference type="PANTHER" id="PTHR12546">
    <property type="entry name" value="FER-1-LIKE"/>
    <property type="match status" value="1"/>
</dbReference>
<dbReference type="InterPro" id="IPR055072">
    <property type="entry name" value="Ferlin_DSRM"/>
</dbReference>
<dbReference type="InterPro" id="IPR037725">
    <property type="entry name" value="C2F_Ferlin"/>
</dbReference>
<dbReference type="Gene3D" id="2.60.40.150">
    <property type="entry name" value="C2 domain"/>
    <property type="match status" value="1"/>
</dbReference>
<dbReference type="Pfam" id="PF16165">
    <property type="entry name" value="Ferlin_C"/>
    <property type="match status" value="1"/>
</dbReference>
<dbReference type="EMBL" id="LSMT01000183">
    <property type="protein sequence ID" value="PFX24187.1"/>
    <property type="molecule type" value="Genomic_DNA"/>
</dbReference>
<comment type="subcellular location">
    <subcellularLocation>
        <location evidence="1">Membrane</location>
        <topology evidence="1">Single-pass membrane protein</topology>
    </subcellularLocation>
</comment>
<sequence>MYFSSGINKWRDARTPRQILDKYCETNNFHRPRFIGNDRVIFHGDAYCLEDFEIGMTISPHMGPPDQRLALHLLNSLPLVPEHVETRPLYSTLQPGVEQGKLQMWVDIFPKNYGPPGLPFNISPREPWDYMLRVIIWNTSDVILEEVSAMGEAMSDIYVKGSLDGTGNFNWRFLFPFLYIPAEKVMVVRKKAHFWSLDIREQRIPPKLILQIWDNDLFSPDDFLGTLELNLNKMPKPAKNARKCSLDQLPGLKNKPRRNTETVSLFDLKRTNGWWPAVGTENGEQILAGKVEMTLELLTQQEAEEKPAGTGRDEPNQNPTLDPPK</sequence>
<keyword evidence="3" id="KW-0677">Repeat</keyword>
<feature type="compositionally biased region" description="Polar residues" evidence="6">
    <location>
        <begin position="316"/>
        <end position="325"/>
    </location>
</feature>
<dbReference type="AlphaFoldDB" id="A0A2B4S6H9"/>
<dbReference type="GO" id="GO:0007009">
    <property type="term" value="P:plasma membrane organization"/>
    <property type="evidence" value="ECO:0007669"/>
    <property type="project" value="TreeGrafter"/>
</dbReference>
<dbReference type="InterPro" id="IPR032362">
    <property type="entry name" value="Ferlin_C"/>
</dbReference>
<evidence type="ECO:0000256" key="1">
    <source>
        <dbReference type="ARBA" id="ARBA00004167"/>
    </source>
</evidence>
<accession>A0A2B4S6H9</accession>
<dbReference type="InterPro" id="IPR037721">
    <property type="entry name" value="Ferlin"/>
</dbReference>
<reference evidence="9" key="1">
    <citation type="journal article" date="2017" name="bioRxiv">
        <title>Comparative analysis of the genomes of Stylophora pistillata and Acropora digitifera provides evidence for extensive differences between species of corals.</title>
        <authorList>
            <person name="Voolstra C.R."/>
            <person name="Li Y."/>
            <person name="Liew Y.J."/>
            <person name="Baumgarten S."/>
            <person name="Zoccola D."/>
            <person name="Flot J.-F."/>
            <person name="Tambutte S."/>
            <person name="Allemand D."/>
            <person name="Aranda M."/>
        </authorList>
    </citation>
    <scope>NUCLEOTIDE SEQUENCE [LARGE SCALE GENOMIC DNA]</scope>
</reference>
<comment type="caution">
    <text evidence="8">The sequence shown here is derived from an EMBL/GenBank/DDBJ whole genome shotgun (WGS) entry which is preliminary data.</text>
</comment>
<dbReference type="STRING" id="50429.A0A2B4S6H9"/>
<evidence type="ECO:0000256" key="6">
    <source>
        <dbReference type="SAM" id="MobiDB-lite"/>
    </source>
</evidence>
<dbReference type="GO" id="GO:0016020">
    <property type="term" value="C:membrane"/>
    <property type="evidence" value="ECO:0007669"/>
    <property type="project" value="UniProtKB-SubCell"/>
</dbReference>
<keyword evidence="5" id="KW-0472">Membrane</keyword>
<name>A0A2B4S6H9_STYPI</name>
<evidence type="ECO:0000313" key="8">
    <source>
        <dbReference type="EMBL" id="PFX24187.1"/>
    </source>
</evidence>
<gene>
    <name evidence="8" type="primary">myof</name>
    <name evidence="8" type="ORF">AWC38_SpisGene11208</name>
</gene>
<dbReference type="PROSITE" id="PS50004">
    <property type="entry name" value="C2"/>
    <property type="match status" value="1"/>
</dbReference>
<dbReference type="InterPro" id="IPR000008">
    <property type="entry name" value="C2_dom"/>
</dbReference>
<keyword evidence="2" id="KW-0812">Transmembrane</keyword>